<evidence type="ECO:0000313" key="3">
    <source>
        <dbReference type="Proteomes" id="UP001154015"/>
    </source>
</evidence>
<protein>
    <submittedName>
        <fullName evidence="2">Uncharacterized protein</fullName>
    </submittedName>
</protein>
<accession>A0ABN8UXJ5</accession>
<feature type="region of interest" description="Disordered" evidence="1">
    <location>
        <begin position="1"/>
        <end position="39"/>
    </location>
</feature>
<name>A0ABN8UXJ5_STRGL</name>
<feature type="compositionally biased region" description="Pro residues" evidence="1">
    <location>
        <begin position="29"/>
        <end position="39"/>
    </location>
</feature>
<feature type="compositionally biased region" description="Basic and acidic residues" evidence="1">
    <location>
        <begin position="1"/>
        <end position="12"/>
    </location>
</feature>
<dbReference type="EMBL" id="CAKXYP010000003">
    <property type="protein sequence ID" value="CAH9414260.1"/>
    <property type="molecule type" value="Genomic_DNA"/>
</dbReference>
<reference evidence="2" key="1">
    <citation type="submission" date="2022-03" db="EMBL/GenBank/DDBJ databases">
        <authorList>
            <person name="Leyn A S."/>
        </authorList>
    </citation>
    <scope>NUCLEOTIDE SEQUENCE</scope>
    <source>
        <strain evidence="2">Streptomyces globisporus 4-3</strain>
    </source>
</reference>
<evidence type="ECO:0000313" key="2">
    <source>
        <dbReference type="EMBL" id="CAH9414260.1"/>
    </source>
</evidence>
<evidence type="ECO:0000256" key="1">
    <source>
        <dbReference type="SAM" id="MobiDB-lite"/>
    </source>
</evidence>
<gene>
    <name evidence="2" type="ORF">SGL43_01263</name>
</gene>
<comment type="caution">
    <text evidence="2">The sequence shown here is derived from an EMBL/GenBank/DDBJ whole genome shotgun (WGS) entry which is preliminary data.</text>
</comment>
<dbReference type="Proteomes" id="UP001154015">
    <property type="component" value="Unassembled WGS sequence"/>
</dbReference>
<organism evidence="2 3">
    <name type="scientific">Streptomyces globisporus</name>
    <dbReference type="NCBI Taxonomy" id="1908"/>
    <lineage>
        <taxon>Bacteria</taxon>
        <taxon>Bacillati</taxon>
        <taxon>Actinomycetota</taxon>
        <taxon>Actinomycetes</taxon>
        <taxon>Kitasatosporales</taxon>
        <taxon>Streptomycetaceae</taxon>
        <taxon>Streptomyces</taxon>
    </lineage>
</organism>
<proteinExistence type="predicted"/>
<keyword evidence="3" id="KW-1185">Reference proteome</keyword>
<sequence length="39" mass="4319">MESRGEPWKEGVRILLGEPPEESDRLLMPAPPSSPFSPV</sequence>